<dbReference type="Pfam" id="PF21882">
    <property type="entry name" value="Gp53-like_C"/>
    <property type="match status" value="1"/>
</dbReference>
<protein>
    <submittedName>
        <fullName evidence="4">Uncharacterized protein</fullName>
    </submittedName>
</protein>
<feature type="domain" description="Putative tail fiber protein gp53-like C-terminal" evidence="3">
    <location>
        <begin position="266"/>
        <end position="368"/>
    </location>
</feature>
<dbReference type="Gene3D" id="6.20.80.10">
    <property type="match status" value="1"/>
</dbReference>
<feature type="domain" description="Tail fibre protein gp37 trimerization region" evidence="2">
    <location>
        <begin position="196"/>
        <end position="250"/>
    </location>
</feature>
<evidence type="ECO:0000313" key="5">
    <source>
        <dbReference type="Proteomes" id="UP000189549"/>
    </source>
</evidence>
<dbReference type="GO" id="GO:0019062">
    <property type="term" value="P:virion attachment to host cell"/>
    <property type="evidence" value="ECO:0007669"/>
    <property type="project" value="InterPro"/>
</dbReference>
<gene>
    <name evidence="4" type="ORF">BKG93_02230</name>
</gene>
<dbReference type="Pfam" id="PF20744">
    <property type="entry name" value="gp37_trimer"/>
    <property type="match status" value="1"/>
</dbReference>
<dbReference type="Pfam" id="PF03406">
    <property type="entry name" value="Phage_fiber_2"/>
    <property type="match status" value="1"/>
</dbReference>
<dbReference type="InterPro" id="IPR054075">
    <property type="entry name" value="Gp53-like_C"/>
</dbReference>
<evidence type="ECO:0000256" key="1">
    <source>
        <dbReference type="SAM" id="MobiDB-lite"/>
    </source>
</evidence>
<comment type="caution">
    <text evidence="4">The sequence shown here is derived from an EMBL/GenBank/DDBJ whole genome shotgun (WGS) entry which is preliminary data.</text>
</comment>
<accession>A0A1V3L9U4</accession>
<proteinExistence type="predicted"/>
<dbReference type="EMBL" id="MLAH01000012">
    <property type="protein sequence ID" value="OOF86699.1"/>
    <property type="molecule type" value="Genomic_DNA"/>
</dbReference>
<reference evidence="4 5" key="1">
    <citation type="submission" date="2016-10" db="EMBL/GenBank/DDBJ databases">
        <title>Rodentibacter gen. nov. and new species.</title>
        <authorList>
            <person name="Christensen H."/>
        </authorList>
    </citation>
    <scope>NUCLEOTIDE SEQUENCE [LARGE SCALE GENOMIC DNA]</scope>
    <source>
        <strain evidence="4 5">Ppn157</strain>
    </source>
</reference>
<evidence type="ECO:0000259" key="2">
    <source>
        <dbReference type="Pfam" id="PF20744"/>
    </source>
</evidence>
<evidence type="ECO:0000259" key="3">
    <source>
        <dbReference type="Pfam" id="PF21882"/>
    </source>
</evidence>
<dbReference type="RefSeq" id="WP_077475279.1">
    <property type="nucleotide sequence ID" value="NZ_MLAH01000012.1"/>
</dbReference>
<dbReference type="AlphaFoldDB" id="A0A1V3L9U4"/>
<dbReference type="Gene3D" id="2.60.40.3940">
    <property type="match status" value="1"/>
</dbReference>
<dbReference type="InterPro" id="IPR005068">
    <property type="entry name" value="Phage_lambda_Stf-r2"/>
</dbReference>
<feature type="region of interest" description="Disordered" evidence="1">
    <location>
        <begin position="1"/>
        <end position="27"/>
    </location>
</feature>
<dbReference type="InterPro" id="IPR048388">
    <property type="entry name" value="Gp37_trimer"/>
</dbReference>
<evidence type="ECO:0000313" key="4">
    <source>
        <dbReference type="EMBL" id="OOF86699.1"/>
    </source>
</evidence>
<dbReference type="GO" id="GO:0046718">
    <property type="term" value="P:symbiont entry into host cell"/>
    <property type="evidence" value="ECO:0007669"/>
    <property type="project" value="InterPro"/>
</dbReference>
<name>A0A1V3L9U4_9PAST</name>
<dbReference type="Proteomes" id="UP000189549">
    <property type="component" value="Unassembled WGS sequence"/>
</dbReference>
<organism evidence="4 5">
    <name type="scientific">Rodentibacter ratti</name>
    <dbReference type="NCBI Taxonomy" id="1906745"/>
    <lineage>
        <taxon>Bacteria</taxon>
        <taxon>Pseudomonadati</taxon>
        <taxon>Pseudomonadota</taxon>
        <taxon>Gammaproteobacteria</taxon>
        <taxon>Pasteurellales</taxon>
        <taxon>Pasteurellaceae</taxon>
        <taxon>Rodentibacter</taxon>
    </lineage>
</organism>
<sequence length="369" mass="40484">MKTLLPEINSADKRFHNGNPATGEQGTRVTDTWLNDVQDRIRDMQEEAHYVLQQAGFTPKAETKTQLYQAIVKIIEDNRQLATTQNAGIVQLNSTTNSTSETEAATPKAVKTLKDLLDSVNRNQANYIPNSKKSSSLSSPSSDTVATSVAVKTAYEKGVEGLNAANNANNNANGRVSKAGDTMTGNLTINHAEPRFHGNRNNNYNWYVGLPNGTSDDLHLHSYANNTTLSLESDKIKASKPLYVGNNSVVMMNNFTENLADNGWCKLPNGLILQWGQLTVQYETVKDYLFNLAFPHRCCAVLVSNSVNSGALATLGARRNNSGYGSSIGNSDYIQGLNAYPLDRTKMRLWNDQNTGQENKSVNWLAIGF</sequence>